<evidence type="ECO:0000313" key="2">
    <source>
        <dbReference type="Proteomes" id="UP000230869"/>
    </source>
</evidence>
<dbReference type="SUPFAM" id="SSF158446">
    <property type="entry name" value="IVS-encoded protein-like"/>
    <property type="match status" value="1"/>
</dbReference>
<dbReference type="Pfam" id="PF05635">
    <property type="entry name" value="23S_rRNA_IVP"/>
    <property type="match status" value="1"/>
</dbReference>
<reference evidence="1 2" key="1">
    <citation type="submission" date="2017-09" db="EMBL/GenBank/DDBJ databases">
        <title>Depth-based differentiation of microbial function through sediment-hosted aquifers and enrichment of novel symbionts in the deep terrestrial subsurface.</title>
        <authorList>
            <person name="Probst A.J."/>
            <person name="Ladd B."/>
            <person name="Jarett J.K."/>
            <person name="Geller-Mcgrath D.E."/>
            <person name="Sieber C.M."/>
            <person name="Emerson J.B."/>
            <person name="Anantharaman K."/>
            <person name="Thomas B.C."/>
            <person name="Malmstrom R."/>
            <person name="Stieglmeier M."/>
            <person name="Klingl A."/>
            <person name="Woyke T."/>
            <person name="Ryan C.M."/>
            <person name="Banfield J.F."/>
        </authorList>
    </citation>
    <scope>NUCLEOTIDE SEQUENCE [LARGE SCALE GENOMIC DNA]</scope>
    <source>
        <strain evidence="1">CG11_big_fil_rev_8_21_14_0_20_39_10</strain>
    </source>
</reference>
<dbReference type="AlphaFoldDB" id="A0A2M6K9W6"/>
<evidence type="ECO:0000313" key="1">
    <source>
        <dbReference type="EMBL" id="PIR13893.1"/>
    </source>
</evidence>
<dbReference type="CDD" id="cd16377">
    <property type="entry name" value="23S_rRNA_IVP_like"/>
    <property type="match status" value="1"/>
</dbReference>
<organism evidence="1 2">
    <name type="scientific">Candidatus Falkowbacteria bacterium CG11_big_fil_rev_8_21_14_0_20_39_10</name>
    <dbReference type="NCBI Taxonomy" id="1974570"/>
    <lineage>
        <taxon>Bacteria</taxon>
        <taxon>Candidatus Falkowiibacteriota</taxon>
    </lineage>
</organism>
<sequence length="117" mass="14097">MEFHDKLKIKMHLCVKYIYRITRNFPKDELYGVTSQLRRAALSIILNYIEGYARRKSNNCKVYKNFLEISYGSLKETKYLIYFSYTEGYINKEDYQKLLIMNDEIGKMLWSTISHIK</sequence>
<accession>A0A2M6K9W6</accession>
<protein>
    <submittedName>
        <fullName evidence="1">Four helix bundle protein</fullName>
    </submittedName>
</protein>
<dbReference type="EMBL" id="PCWW01000012">
    <property type="protein sequence ID" value="PIR13893.1"/>
    <property type="molecule type" value="Genomic_DNA"/>
</dbReference>
<comment type="caution">
    <text evidence="1">The sequence shown here is derived from an EMBL/GenBank/DDBJ whole genome shotgun (WGS) entry which is preliminary data.</text>
</comment>
<dbReference type="PANTHER" id="PTHR38471">
    <property type="entry name" value="FOUR HELIX BUNDLE PROTEIN"/>
    <property type="match status" value="1"/>
</dbReference>
<dbReference type="InterPro" id="IPR036583">
    <property type="entry name" value="23S_rRNA_IVS_sf"/>
</dbReference>
<dbReference type="InterPro" id="IPR012657">
    <property type="entry name" value="23S_rRNA-intervening_sequence"/>
</dbReference>
<name>A0A2M6K9W6_9BACT</name>
<dbReference type="Gene3D" id="1.20.1440.60">
    <property type="entry name" value="23S rRNA-intervening sequence"/>
    <property type="match status" value="1"/>
</dbReference>
<dbReference type="Proteomes" id="UP000230869">
    <property type="component" value="Unassembled WGS sequence"/>
</dbReference>
<dbReference type="PANTHER" id="PTHR38471:SF2">
    <property type="entry name" value="FOUR HELIX BUNDLE PROTEIN"/>
    <property type="match status" value="1"/>
</dbReference>
<proteinExistence type="predicted"/>
<dbReference type="NCBIfam" id="TIGR02436">
    <property type="entry name" value="four helix bundle protein"/>
    <property type="match status" value="1"/>
</dbReference>
<gene>
    <name evidence="1" type="ORF">COV49_00740</name>
</gene>